<dbReference type="PANTHER" id="PTHR30535:SF34">
    <property type="entry name" value="MOLYBDATE-BINDING PROTEIN MOLA"/>
    <property type="match status" value="1"/>
</dbReference>
<organism evidence="2 3">
    <name type="scientific">Gelidibacter maritimus</name>
    <dbReference type="NCBI Taxonomy" id="2761487"/>
    <lineage>
        <taxon>Bacteria</taxon>
        <taxon>Pseudomonadati</taxon>
        <taxon>Bacteroidota</taxon>
        <taxon>Flavobacteriia</taxon>
        <taxon>Flavobacteriales</taxon>
        <taxon>Flavobacteriaceae</taxon>
        <taxon>Gelidibacter</taxon>
    </lineage>
</organism>
<protein>
    <submittedName>
        <fullName evidence="2">ABC transporter substrate-binding protein</fullName>
    </submittedName>
</protein>
<accession>A0A7W2M250</accession>
<dbReference type="RefSeq" id="WP_182202007.1">
    <property type="nucleotide sequence ID" value="NZ_JACGLT010000001.1"/>
</dbReference>
<evidence type="ECO:0000313" key="3">
    <source>
        <dbReference type="Proteomes" id="UP000541857"/>
    </source>
</evidence>
<evidence type="ECO:0000313" key="2">
    <source>
        <dbReference type="EMBL" id="MBA6151292.1"/>
    </source>
</evidence>
<proteinExistence type="predicted"/>
<dbReference type="EMBL" id="JACGLT010000001">
    <property type="protein sequence ID" value="MBA6151292.1"/>
    <property type="molecule type" value="Genomic_DNA"/>
</dbReference>
<evidence type="ECO:0000259" key="1">
    <source>
        <dbReference type="PROSITE" id="PS50983"/>
    </source>
</evidence>
<dbReference type="Gene3D" id="3.40.50.1980">
    <property type="entry name" value="Nitrogenase molybdenum iron protein domain"/>
    <property type="match status" value="2"/>
</dbReference>
<gene>
    <name evidence="2" type="ORF">H3Z82_00970</name>
</gene>
<name>A0A7W2M250_9FLAO</name>
<dbReference type="Proteomes" id="UP000541857">
    <property type="component" value="Unassembled WGS sequence"/>
</dbReference>
<dbReference type="SUPFAM" id="SSF53807">
    <property type="entry name" value="Helical backbone' metal receptor"/>
    <property type="match status" value="1"/>
</dbReference>
<dbReference type="Pfam" id="PF01497">
    <property type="entry name" value="Peripla_BP_2"/>
    <property type="match status" value="1"/>
</dbReference>
<keyword evidence="3" id="KW-1185">Reference proteome</keyword>
<dbReference type="InterPro" id="IPR002491">
    <property type="entry name" value="ABC_transptr_periplasmic_BD"/>
</dbReference>
<dbReference type="PANTHER" id="PTHR30535">
    <property type="entry name" value="VITAMIN B12-BINDING PROTEIN"/>
    <property type="match status" value="1"/>
</dbReference>
<comment type="caution">
    <text evidence="2">The sequence shown here is derived from an EMBL/GenBank/DDBJ whole genome shotgun (WGS) entry which is preliminary data.</text>
</comment>
<reference evidence="2 3" key="1">
    <citation type="submission" date="2020-07" db="EMBL/GenBank/DDBJ databases">
        <title>Bacterium isolated from marine sediment.</title>
        <authorList>
            <person name="Shang D."/>
        </authorList>
    </citation>
    <scope>NUCLEOTIDE SEQUENCE [LARGE SCALE GENOMIC DNA]</scope>
    <source>
        <strain evidence="2 3">F6074</strain>
    </source>
</reference>
<dbReference type="AlphaFoldDB" id="A0A7W2M250"/>
<dbReference type="GO" id="GO:0071281">
    <property type="term" value="P:cellular response to iron ion"/>
    <property type="evidence" value="ECO:0007669"/>
    <property type="project" value="TreeGrafter"/>
</dbReference>
<sequence length="381" mass="43249">MKKISLLLLFLIFVNCKENKGLSVEPEVTTKENTLLAYAEGFTIEHHQDFKVLEIRNPWPKSDKIYRYALIRKEMAPKITLNKDEFDAILITPIEKIVVTSTTHIPALELLNEENTLIGFPDTNFVSSEKTRALIDEGLVRELGKNESINTEVLLELRPELVIGFGIDGNNKTFDNIQKAGIPVIFNGDWVEKSPLAKAEWIKFFGVLYNKEKEADSIFKNIEADYLDAKKIAQDVTHSPTVLSGAMYKDIWYLPSGTSSEAILLKDANANYLWSKTTDKGSLSLNFEVVFEKAKDADVWISPSYYSSLEAIEKANQHYTKFKAFQNKAVYSFVNTTGETGGVTYFEMGMARPDLVLKDLIKITHPELLSDYDPTFFERLK</sequence>
<feature type="domain" description="Fe/B12 periplasmic-binding" evidence="1">
    <location>
        <begin position="96"/>
        <end position="368"/>
    </location>
</feature>
<dbReference type="PROSITE" id="PS50983">
    <property type="entry name" value="FE_B12_PBP"/>
    <property type="match status" value="1"/>
</dbReference>
<dbReference type="InterPro" id="IPR050902">
    <property type="entry name" value="ABC_Transporter_SBP"/>
</dbReference>